<comment type="caution">
    <text evidence="2">The sequence shown here is derived from an EMBL/GenBank/DDBJ whole genome shotgun (WGS) entry which is preliminary data.</text>
</comment>
<dbReference type="Proteomes" id="UP000765509">
    <property type="component" value="Unassembled WGS sequence"/>
</dbReference>
<evidence type="ECO:0000313" key="3">
    <source>
        <dbReference type="Proteomes" id="UP000765509"/>
    </source>
</evidence>
<gene>
    <name evidence="2" type="ORF">O181_108681</name>
</gene>
<reference evidence="2" key="1">
    <citation type="submission" date="2021-03" db="EMBL/GenBank/DDBJ databases">
        <title>Draft genome sequence of rust myrtle Austropuccinia psidii MF-1, a brazilian biotype.</title>
        <authorList>
            <person name="Quecine M.C."/>
            <person name="Pachon D.M.R."/>
            <person name="Bonatelli M.L."/>
            <person name="Correr F.H."/>
            <person name="Franceschini L.M."/>
            <person name="Leite T.F."/>
            <person name="Margarido G.R.A."/>
            <person name="Almeida C.A."/>
            <person name="Ferrarezi J.A."/>
            <person name="Labate C.A."/>
        </authorList>
    </citation>
    <scope>NUCLEOTIDE SEQUENCE</scope>
    <source>
        <strain evidence="2">MF-1</strain>
    </source>
</reference>
<evidence type="ECO:0000313" key="2">
    <source>
        <dbReference type="EMBL" id="MBW0568966.1"/>
    </source>
</evidence>
<dbReference type="Pfam" id="PF20515">
    <property type="entry name" value="2OG-FeII_Oxy_6"/>
    <property type="match status" value="2"/>
</dbReference>
<accession>A0A9Q3JV89</accession>
<protein>
    <recommendedName>
        <fullName evidence="1">Tet-like 2OG-Fe(II) oxygenase domain-containing protein</fullName>
    </recommendedName>
</protein>
<feature type="domain" description="Tet-like 2OG-Fe(II) oxygenase" evidence="1">
    <location>
        <begin position="142"/>
        <end position="230"/>
    </location>
</feature>
<dbReference type="EMBL" id="AVOT02083579">
    <property type="protein sequence ID" value="MBW0568966.1"/>
    <property type="molecule type" value="Genomic_DNA"/>
</dbReference>
<dbReference type="InterPro" id="IPR046798">
    <property type="entry name" value="2OG-FeII_Oxy_6"/>
</dbReference>
<dbReference type="AlphaFoldDB" id="A0A9Q3JV89"/>
<organism evidence="2 3">
    <name type="scientific">Austropuccinia psidii MF-1</name>
    <dbReference type="NCBI Taxonomy" id="1389203"/>
    <lineage>
        <taxon>Eukaryota</taxon>
        <taxon>Fungi</taxon>
        <taxon>Dikarya</taxon>
        <taxon>Basidiomycota</taxon>
        <taxon>Pucciniomycotina</taxon>
        <taxon>Pucciniomycetes</taxon>
        <taxon>Pucciniales</taxon>
        <taxon>Sphaerophragmiaceae</taxon>
        <taxon>Austropuccinia</taxon>
    </lineage>
</organism>
<proteinExistence type="predicted"/>
<sequence length="295" mass="33592">MPVSENMTPSEIQRVVDVNQLKHIHFGRLAIVSSTGLLIALVKFRPFTTMSEVKVNKWDELSQFLFCERKFTNPIATNGALLEEFMFAIGWHKCRTKNEQLGLYGSLWKIENTKDEWRNQGANLSLVGCILVNYEANISANQGAFKFASALTFTMNKFKNSPHLDKVASLYALGWWFQADKQTSQIQRDSSKRCTEGKLIFPTENFWIDLSEFHGLIQVFWTSSTLFHYTDLAQDNESTTLVGMSAQFSRRLAKTMWRKSHCYYEIGEGAGYHIRDGNTISSHLEELGSVDVSGS</sequence>
<feature type="domain" description="Tet-like 2OG-Fe(II) oxygenase" evidence="1">
    <location>
        <begin position="54"/>
        <end position="116"/>
    </location>
</feature>
<keyword evidence="3" id="KW-1185">Reference proteome</keyword>
<name>A0A9Q3JV89_9BASI</name>
<evidence type="ECO:0000259" key="1">
    <source>
        <dbReference type="Pfam" id="PF20515"/>
    </source>
</evidence>